<dbReference type="RefSeq" id="WP_322534524.1">
    <property type="nucleotide sequence ID" value="NZ_CP140152.1"/>
</dbReference>
<reference evidence="2 3" key="1">
    <citation type="submission" date="2023-11" db="EMBL/GenBank/DDBJ databases">
        <title>MicrobeMod: A computational toolkit for identifying prokaryotic methylation and restriction-modification with nanopore sequencing.</title>
        <authorList>
            <person name="Crits-Christoph A."/>
            <person name="Kang S.C."/>
            <person name="Lee H."/>
            <person name="Ostrov N."/>
        </authorList>
    </citation>
    <scope>NUCLEOTIDE SEQUENCE [LARGE SCALE GENOMIC DNA]</scope>
    <source>
        <strain evidence="2 3">ATCC 25935</strain>
    </source>
</reference>
<dbReference type="Pfam" id="PF02661">
    <property type="entry name" value="Fic"/>
    <property type="match status" value="1"/>
</dbReference>
<dbReference type="SUPFAM" id="SSF140931">
    <property type="entry name" value="Fic-like"/>
    <property type="match status" value="1"/>
</dbReference>
<dbReference type="PROSITE" id="PS51459">
    <property type="entry name" value="FIDO"/>
    <property type="match status" value="1"/>
</dbReference>
<accession>A0ABZ0Y3I6</accession>
<gene>
    <name evidence="2" type="ORF">SR858_08010</name>
</gene>
<evidence type="ECO:0000259" key="1">
    <source>
        <dbReference type="PROSITE" id="PS51459"/>
    </source>
</evidence>
<dbReference type="InterPro" id="IPR003812">
    <property type="entry name" value="Fido"/>
</dbReference>
<protein>
    <submittedName>
        <fullName evidence="2">Fic family protein</fullName>
    </submittedName>
</protein>
<evidence type="ECO:0000313" key="3">
    <source>
        <dbReference type="Proteomes" id="UP001326110"/>
    </source>
</evidence>
<feature type="domain" description="Fido" evidence="1">
    <location>
        <begin position="107"/>
        <end position="251"/>
    </location>
</feature>
<dbReference type="InterPro" id="IPR036597">
    <property type="entry name" value="Fido-like_dom_sf"/>
</dbReference>
<evidence type="ECO:0000313" key="2">
    <source>
        <dbReference type="EMBL" id="WQH06258.1"/>
    </source>
</evidence>
<dbReference type="EMBL" id="CP140152">
    <property type="protein sequence ID" value="WQH06258.1"/>
    <property type="molecule type" value="Genomic_DNA"/>
</dbReference>
<name>A0ABZ0Y3I6_9BURK</name>
<keyword evidence="3" id="KW-1185">Reference proteome</keyword>
<dbReference type="Proteomes" id="UP001326110">
    <property type="component" value="Chromosome"/>
</dbReference>
<proteinExistence type="predicted"/>
<sequence>MASLPIGANFNFKGKTLSNVVYETRPPFPWAVMMRSAERMSERLAKREKMLLENMNSPAPELVNIDIRVASKGLSGNVYSNNLSQDFTENLKDYSCETLINLLAGAVVSDSEVNKHDLKYAIGRQSSSFRGGPMYSFMENGNADICFYSATHIEEQLFDLVIKANNFRDRSKLAVAASVFGHFVCIHPFPDGNGRAARLLLQRVLKGFGIWDSRNLPLGHLAHLDRKNYIYAMRGLSINGNYERYLEYVTLWILAASDLVFLKCGMDAG</sequence>
<dbReference type="Gene3D" id="1.10.3290.10">
    <property type="entry name" value="Fido-like domain"/>
    <property type="match status" value="1"/>
</dbReference>
<organism evidence="2 3">
    <name type="scientific">Duganella zoogloeoides</name>
    <dbReference type="NCBI Taxonomy" id="75659"/>
    <lineage>
        <taxon>Bacteria</taxon>
        <taxon>Pseudomonadati</taxon>
        <taxon>Pseudomonadota</taxon>
        <taxon>Betaproteobacteria</taxon>
        <taxon>Burkholderiales</taxon>
        <taxon>Oxalobacteraceae</taxon>
        <taxon>Telluria group</taxon>
        <taxon>Duganella</taxon>
    </lineage>
</organism>